<evidence type="ECO:0000313" key="4">
    <source>
        <dbReference type="Proteomes" id="UP001200642"/>
    </source>
</evidence>
<dbReference type="InterPro" id="IPR035923">
    <property type="entry name" value="TT1751-like_sf"/>
</dbReference>
<dbReference type="InterPro" id="IPR005180">
    <property type="entry name" value="DUF302"/>
</dbReference>
<keyword evidence="1" id="KW-0732">Signal</keyword>
<organism evidence="3 4">
    <name type="scientific">Cerina litoralis</name>
    <dbReference type="NCBI Taxonomy" id="2874477"/>
    <lineage>
        <taxon>Bacteria</taxon>
        <taxon>Pseudomonadati</taxon>
        <taxon>Bacteroidota</taxon>
        <taxon>Flavobacteriia</taxon>
        <taxon>Flavobacteriales</taxon>
        <taxon>Flavobacteriaceae</taxon>
        <taxon>Cerina</taxon>
    </lineage>
</organism>
<feature type="signal peptide" evidence="1">
    <location>
        <begin position="1"/>
        <end position="30"/>
    </location>
</feature>
<dbReference type="SUPFAM" id="SSF103247">
    <property type="entry name" value="TT1751-like"/>
    <property type="match status" value="1"/>
</dbReference>
<comment type="caution">
    <text evidence="3">The sequence shown here is derived from an EMBL/GenBank/DDBJ whole genome shotgun (WGS) entry which is preliminary data.</text>
</comment>
<dbReference type="Gene3D" id="3.30.310.70">
    <property type="entry name" value="TT1751-like domain"/>
    <property type="match status" value="1"/>
</dbReference>
<sequence>MKTKKLKFSTLLFSALLVASLFGFTQSSNAQSVKPVTVQSKKDFNGTIDAIKKAVSGGGMMVLAELNQGKVLSMTGLQVNGHAFFVGNPNVGKEAFSADPSVGLVVPVRINVYEKDGKTYVNYFKPSDLFASFNDKKVKMIGDKLDGKLGMMMKMISK</sequence>
<proteinExistence type="predicted"/>
<dbReference type="PANTHER" id="PTHR38342">
    <property type="entry name" value="SLR5037 PROTEIN"/>
    <property type="match status" value="1"/>
</dbReference>
<evidence type="ECO:0000313" key="3">
    <source>
        <dbReference type="EMBL" id="MCG2462684.1"/>
    </source>
</evidence>
<dbReference type="Pfam" id="PF03625">
    <property type="entry name" value="DUF302"/>
    <property type="match status" value="1"/>
</dbReference>
<dbReference type="CDD" id="cd14797">
    <property type="entry name" value="DUF302"/>
    <property type="match status" value="1"/>
</dbReference>
<dbReference type="AlphaFoldDB" id="A0AAE3EYU3"/>
<gene>
    <name evidence="3" type="ORF">K8352_18120</name>
</gene>
<keyword evidence="4" id="KW-1185">Reference proteome</keyword>
<name>A0AAE3EYU3_9FLAO</name>
<accession>A0AAE3EYU3</accession>
<reference evidence="3" key="1">
    <citation type="submission" date="2023-02" db="EMBL/GenBank/DDBJ databases">
        <title>Genome of Flavobacteriaceae gen. nov. sp. strain F89.</title>
        <authorList>
            <person name="Wang Y."/>
        </authorList>
    </citation>
    <scope>NUCLEOTIDE SEQUENCE</scope>
    <source>
        <strain evidence="3">F89</strain>
    </source>
</reference>
<dbReference type="EMBL" id="JAIRBC010000040">
    <property type="protein sequence ID" value="MCG2462684.1"/>
    <property type="molecule type" value="Genomic_DNA"/>
</dbReference>
<evidence type="ECO:0000259" key="2">
    <source>
        <dbReference type="Pfam" id="PF03625"/>
    </source>
</evidence>
<evidence type="ECO:0000256" key="1">
    <source>
        <dbReference type="SAM" id="SignalP"/>
    </source>
</evidence>
<feature type="domain" description="DUF302" evidence="2">
    <location>
        <begin position="82"/>
        <end position="126"/>
    </location>
</feature>
<protein>
    <submittedName>
        <fullName evidence="3">DUF302 domain-containing protein</fullName>
    </submittedName>
</protein>
<feature type="chain" id="PRO_5042118582" evidence="1">
    <location>
        <begin position="31"/>
        <end position="158"/>
    </location>
</feature>
<dbReference type="PANTHER" id="PTHR38342:SF2">
    <property type="entry name" value="INNER MEMBRANE OR EXPORTED"/>
    <property type="match status" value="1"/>
</dbReference>
<dbReference type="RefSeq" id="WP_317903819.1">
    <property type="nucleotide sequence ID" value="NZ_JAIRBC010000040.1"/>
</dbReference>
<dbReference type="Proteomes" id="UP001200642">
    <property type="component" value="Unassembled WGS sequence"/>
</dbReference>